<dbReference type="AlphaFoldDB" id="A0A075HBD0"/>
<sequence length="92" mass="10669">MQKQENTTYLKAITIRDPSDLHSIKEDIKKGIILILRVTPLAQKDVEKLRKVVEELYVIARNSDADIARLGEERIIVTPINVKIWKPDYDLK</sequence>
<evidence type="ECO:0008006" key="2">
    <source>
        <dbReference type="Google" id="ProtNLM"/>
    </source>
</evidence>
<organism evidence="1">
    <name type="scientific">uncultured marine thaumarchaeote KM3_49_A08</name>
    <dbReference type="NCBI Taxonomy" id="1456171"/>
    <lineage>
        <taxon>Archaea</taxon>
        <taxon>Nitrososphaerota</taxon>
        <taxon>environmental samples</taxon>
    </lineage>
</organism>
<accession>A0A075HBD0</accession>
<reference evidence="1" key="1">
    <citation type="journal article" date="2014" name="Genome Biol. Evol.">
        <title>Pangenome evidence for extensive interdomain horizontal transfer affecting lineage core and shell genes in uncultured planktonic thaumarchaeota and euryarchaeota.</title>
        <authorList>
            <person name="Deschamps P."/>
            <person name="Zivanovic Y."/>
            <person name="Moreira D."/>
            <person name="Rodriguez-Valera F."/>
            <person name="Lopez-Garcia P."/>
        </authorList>
    </citation>
    <scope>NUCLEOTIDE SEQUENCE</scope>
</reference>
<proteinExistence type="predicted"/>
<protein>
    <recommendedName>
        <fullName evidence="2">Cell division protein SepF</fullName>
    </recommendedName>
</protein>
<dbReference type="EMBL" id="KF900909">
    <property type="protein sequence ID" value="AIF11093.1"/>
    <property type="molecule type" value="Genomic_DNA"/>
</dbReference>
<evidence type="ECO:0000313" key="1">
    <source>
        <dbReference type="EMBL" id="AIF11093.1"/>
    </source>
</evidence>
<name>A0A075HBD0_9ARCH</name>
<dbReference type="Gene3D" id="3.30.110.150">
    <property type="entry name" value="SepF-like protein"/>
    <property type="match status" value="1"/>
</dbReference>
<dbReference type="InterPro" id="IPR038594">
    <property type="entry name" value="SepF-like_sf"/>
</dbReference>
<dbReference type="InterPro" id="IPR007561">
    <property type="entry name" value="Cell_div_SepF/SepF-rel"/>
</dbReference>
<dbReference type="Pfam" id="PF04472">
    <property type="entry name" value="SepF"/>
    <property type="match status" value="1"/>
</dbReference>